<keyword evidence="3" id="KW-0645">Protease</keyword>
<evidence type="ECO:0000259" key="11">
    <source>
        <dbReference type="Pfam" id="PF20255"/>
    </source>
</evidence>
<dbReference type="EMBL" id="KZ825797">
    <property type="protein sequence ID" value="PYI00078.1"/>
    <property type="molecule type" value="Genomic_DNA"/>
</dbReference>
<dbReference type="Pfam" id="PF12340">
    <property type="entry name" value="DUF3638"/>
    <property type="match status" value="1"/>
</dbReference>
<protein>
    <recommendedName>
        <fullName evidence="2">ubiquitinyl hydrolase 1</fullName>
        <ecNumber evidence="2">3.4.19.12</ecNumber>
    </recommendedName>
</protein>
<keyword evidence="5" id="KW-0378">Hydrolase</keyword>
<accession>A0A319E0V7</accession>
<dbReference type="GO" id="GO:0006508">
    <property type="term" value="P:proteolysis"/>
    <property type="evidence" value="ECO:0007669"/>
    <property type="project" value="UniProtKB-KW"/>
</dbReference>
<keyword evidence="6" id="KW-0788">Thiol protease</keyword>
<dbReference type="Pfam" id="PF20255">
    <property type="entry name" value="DUF6606"/>
    <property type="match status" value="1"/>
</dbReference>
<evidence type="ECO:0000256" key="8">
    <source>
        <dbReference type="SAM" id="MobiDB-lite"/>
    </source>
</evidence>
<dbReference type="Pfam" id="PF12359">
    <property type="entry name" value="DUF3645"/>
    <property type="match status" value="1"/>
</dbReference>
<feature type="domain" description="DUF3645" evidence="10">
    <location>
        <begin position="2378"/>
        <end position="2410"/>
    </location>
</feature>
<dbReference type="STRING" id="1448320.A0A319E0V7"/>
<evidence type="ECO:0000259" key="9">
    <source>
        <dbReference type="Pfam" id="PF12340"/>
    </source>
</evidence>
<feature type="coiled-coil region" evidence="7">
    <location>
        <begin position="590"/>
        <end position="617"/>
    </location>
</feature>
<dbReference type="PANTHER" id="PTHR13367:SF33">
    <property type="entry name" value="P-LOOP CONTAINING NUCLEOSIDE TRIPHOSPHATE HYDROLASE PROTEIN"/>
    <property type="match status" value="1"/>
</dbReference>
<evidence type="ECO:0000256" key="1">
    <source>
        <dbReference type="ARBA" id="ARBA00000707"/>
    </source>
</evidence>
<feature type="compositionally biased region" description="Polar residues" evidence="8">
    <location>
        <begin position="2811"/>
        <end position="2823"/>
    </location>
</feature>
<dbReference type="InterPro" id="IPR022099">
    <property type="entry name" value="DUF3638"/>
</dbReference>
<evidence type="ECO:0000313" key="12">
    <source>
        <dbReference type="EMBL" id="PYI00078.1"/>
    </source>
</evidence>
<feature type="region of interest" description="Disordered" evidence="8">
    <location>
        <begin position="2808"/>
        <end position="2827"/>
    </location>
</feature>
<sequence>MPKLQTLVDTFNHIAFPPKLPGNQDKDPAKVERNLIDRLRHAVKHLDSAADEEMKPIWKSIEVTLSMCCTVNRDGMVNKAALLEALDKLNPGGAIITYVAEQNAALLLRRPHSRDEQCDRVIIEAFETSPKAHQTLAAQGALRWDFPATAVSLPMAEIRNPTFRDAFCGFLGNASTEALDEFAAKSRKAGREIVEGRDTVDPSLITEFLMTLLCVNGSRICPPVLRKRVKDDVCWHKAELPWRRSPFWLVLRVCAQRLLYLRLGSELGRLYYKFLVCVTIANLLRDLVNMEALAPEHWGWLNSKLCRRLAKLEAEKEKLQSTVQAAHTRLASQLNPFFEQCVSMTKASMGKKWEIFKSTTQRKITHLPFRAEKSDHYLSLTNSLPYLQEILDDPWKESQRREEVSITLVVKRARGNTTEQFNSLWTRYSLLAQLELTLELEKREIPRLRSAAEQICISTADKIEHYLTTISNTYEGDPEQLGVFILNVFELWVYMDECATITYPLLAEYHPRFHPELLDVLFLSRLSDLERLQKVQKYLHDRRKAAVRAEMTIFADPSPGCFADRYLELDIEQDLGRLQTRIETESMVARQTKKVELEDLNEEYKSLREKEAQTHCTQRENYDGSHDIRGCKHCYYIRCRRRLKISVHEDFLPSESKMAEKRAAVFELGVPKAFAEYRRITWDIICSLGSRLGLNIRGRPEVLLHQYRPLAKNARTNLAQNFTLASSTKSHLNTHYKWNSLPASERTVMRPLGLTFFYYDTKHRLWVKDYPDLLSFAHHFALSLPKGLPFSELYSCPSFAPDGVGPSSYEAVSNITDCPSTVTVHEFMAHETLMAGKCCRWISVLTELGASNINLGLHDAMVLFRHLALQAGPRLEEDTLRVVHTVFNDIRFCTKLIEQLNQHVSIIAQNWRETTYMETLLTLTIQLCNLGNPQSHMAANNLLLEIRRVTYQWISHLRDEIRNARQVDTTERVASYCLLAALLCRRTFSPQSYAGTPMDEESVQCFVEVTIAMQESMIGDVGKFSNLTLSMIARDIKMSVRIGPILQAAVEMYPDIIGCTVNRVLPNSPDRSYSMWEPLPHPHEYWMTATAYDATEQTVPQQFHIHLLEGHLMIDAKPLSKLPADIRNSETLRELFGNQSLSAFPSSIPGMSYVLAIEKEGNHIHLGYRGKQLIIRVCKARKVLEYVPRSVFGEDQTLDLPDPLVRDCVHWVNIKTGILEARRRPIIWRERPRNWKIDIHTRNATRGKSLLVDPHSQLAKKIGKIFLYFENSWMLSIYQPPGRNLSVELKNMNLSFHVNKKQLLQCKQLAAEIDPNQDAGTLYGLQSMLVLRNVGNRLQRSIITTLGKIEFWSHGIHVLVRKANDGYYGRYLIDDVLGCLSCPAESRLLYTKAQLHAFTAFTLPDPLTARMGAEEALACLQSGRFQPWAPLAQTSVDLLQTISRLTPQRRYYPTNLRCQQTVCWDEKLPFTIQNDRYEAIVEVIFNRSRSLSLFNTTVPPPTIQVASNQGQLRERAQWRRSIYTRPDNLSEDKTVVSDYAYFSKAQSIPLNRASNVFEVVSLLREQPSVLRTTHNLANILQTSSYIGGYGGPFSPNSLEDTISADFADRWGGLVRLCQECKPEDAYYLMFHLGLMAYSSDVNMEVIRVLVAFFTLQDLRKLTLPLYTSFEGFSSRNEPDLDSMMALIKPFWMKYKDDTPTFASRSIWKRNSSRARHDREEHDRNCLNDSEKLARLLLGQWPCPEPSQDDFSSEFLDLEKAREEINRDWLRRYKNMQLMSHIDNVQAVLDAHSAKTNYVRDSYTQQLPELFQSPAIKLQNAALRLEQAMLCKGKSQSGPDSNVPLKHNSLLLRQRTELDYDTPCQMKYVPEPELTEIEKLVASITESDCAVKATYGKDLQLSIAALKEKRKDGETISSFSPGLCDGFSEGMSIYHEAIKHAREEVQRSYNLIYNTFSSRDAKSRWLQHGSLWACISPITILEQLRSASSSQVGLNMKEAIISYGLTVVKLQRLMRMKESFAKRDQSRLDQEYNHPDHAEWDYLAYPDWILLEIDGNVQIRHEQVTVAMEMICPTSGTNSVLQMNMGQGKTSVIMPMVACALSDGELLTRLLVPKALIAQTAQILQARLGGLVGKKLLHIPFSRRTPTTIEFLREYRALHQDIIHMSGVVLGVPEHALSFKLSGLQRISDSKLTEAAEMVDIQNWIDEAGRDVLDECDFTLAVKTQLIYPSGSQLVVDGNPDRWDVIMTVLGLVSQHLRDLARELPQSVDVMERAVAAFPIAYLLRKDAEVILNKRVADDVCSGRGAILPVRAFRAAEINIIQQFLLKDVIDDSVGEKIQTMFQDAPRILKRVYLIRGLLVHRVLLLCLKKRWNVQYGLHPDRDPMAVPFHAKGVPSEYAEWGHPDVAIVFTCLAFYHQGLKQSQCRQGLQAILRSDDPATEYDRWTQGSTLPEVLRHWNVINVDDAGQIQEIWRNLRFSTSVINHFLKNFVFPVHARQFAVKLQTSGWDVPQFKNLSTETKDPGKKRSGLTTGFSGTNDNRRLLPMTIAQHDLPELLHTNAEVLTYLLQKRNRGYKRAVRYGRRLSELELLTELTKSKIRVLIDAGAFVLEMDNKSLTKAWLDEDHDAQAAVYFEANNEAWVQYRTGLRRPLIATPFSEDMTECVVYLDEAHTRGTDLKLPAKAKGALTLGLNQTKDHTVQAAMRLRQLGTTQSIIFIAPPEVHQSIMDTCEKSASSSIDSSDVVRWLLHQTCSNNRDLEPLFFSQGADFCRRIQAAEDNANFLQDLSTRERYMQALQKPERQTLEQLYGPQRSNASETESCGDSTPLAFRGNVAEFMKTLQERQRKNNATHNSIVSSALEEVEQEREVAYEIEEEREVQRPLKMEAYEFPGLHPTLLKFAKKGFLKRLGVVGAASVVNLTELRRKYDIRTNELLPNLYVSDEFPKTVKLKQQEKRDQFMRPINWLLCNIETETTVVLIPEEAEKLIPILRTSAAPSMHLITYAAPVTRRMLHFNRLNYYTIPPLPVEWTPSPRLTLEIGIFAGRLYFEYAEYDFIREHLQTSHEPTDHGGLGNQLAFLQDWLALRRQGQDISHTPMGYVCQDRNLRPDHPFFVTADVATPGNILQSSKYATESKEGEYYDSEDDDVDVLDDGDDEHVEEHFGDVIIDDDE</sequence>
<evidence type="ECO:0000256" key="6">
    <source>
        <dbReference type="ARBA" id="ARBA00022807"/>
    </source>
</evidence>
<dbReference type="OrthoDB" id="3182339at2759"/>
<proteinExistence type="predicted"/>
<comment type="catalytic activity">
    <reaction evidence="1">
        <text>Thiol-dependent hydrolysis of ester, thioester, amide, peptide and isopeptide bonds formed by the C-terminal Gly of ubiquitin (a 76-residue protein attached to proteins as an intracellular targeting signal).</text>
        <dbReference type="EC" id="3.4.19.12"/>
    </reaction>
</comment>
<evidence type="ECO:0000259" key="10">
    <source>
        <dbReference type="Pfam" id="PF12359"/>
    </source>
</evidence>
<gene>
    <name evidence="12" type="ORF">BO71DRAFT_454866</name>
</gene>
<feature type="coiled-coil region" evidence="7">
    <location>
        <begin position="302"/>
        <end position="329"/>
    </location>
</feature>
<reference evidence="12 13" key="1">
    <citation type="submission" date="2018-02" db="EMBL/GenBank/DDBJ databases">
        <title>The genomes of Aspergillus section Nigri reveals drivers in fungal speciation.</title>
        <authorList>
            <consortium name="DOE Joint Genome Institute"/>
            <person name="Vesth T.C."/>
            <person name="Nybo J."/>
            <person name="Theobald S."/>
            <person name="Brandl J."/>
            <person name="Frisvad J.C."/>
            <person name="Nielsen K.F."/>
            <person name="Lyhne E.K."/>
            <person name="Kogle M.E."/>
            <person name="Kuo A."/>
            <person name="Riley R."/>
            <person name="Clum A."/>
            <person name="Nolan M."/>
            <person name="Lipzen A."/>
            <person name="Salamov A."/>
            <person name="Henrissat B."/>
            <person name="Wiebenga A."/>
            <person name="De vries R.P."/>
            <person name="Grigoriev I.V."/>
            <person name="Mortensen U.H."/>
            <person name="Andersen M.R."/>
            <person name="Baker S.E."/>
        </authorList>
    </citation>
    <scope>NUCLEOTIDE SEQUENCE [LARGE SCALE GENOMIC DNA]</scope>
    <source>
        <strain evidence="12 13">CBS 707.79</strain>
    </source>
</reference>
<feature type="domain" description="DUF6606" evidence="11">
    <location>
        <begin position="11"/>
        <end position="284"/>
    </location>
</feature>
<evidence type="ECO:0000256" key="2">
    <source>
        <dbReference type="ARBA" id="ARBA00012759"/>
    </source>
</evidence>
<dbReference type="InterPro" id="IPR022105">
    <property type="entry name" value="DUF3645"/>
</dbReference>
<keyword evidence="13" id="KW-1185">Reference proteome</keyword>
<keyword evidence="4" id="KW-0833">Ubl conjugation pathway</keyword>
<evidence type="ECO:0000256" key="4">
    <source>
        <dbReference type="ARBA" id="ARBA00022786"/>
    </source>
</evidence>
<dbReference type="GO" id="GO:0004843">
    <property type="term" value="F:cysteine-type deubiquitinase activity"/>
    <property type="evidence" value="ECO:0007669"/>
    <property type="project" value="UniProtKB-EC"/>
</dbReference>
<keyword evidence="7" id="KW-0175">Coiled coil</keyword>
<dbReference type="EC" id="3.4.19.12" evidence="2"/>
<evidence type="ECO:0000256" key="7">
    <source>
        <dbReference type="SAM" id="Coils"/>
    </source>
</evidence>
<organism evidence="12 13">
    <name type="scientific">Aspergillus ellipticus CBS 707.79</name>
    <dbReference type="NCBI Taxonomy" id="1448320"/>
    <lineage>
        <taxon>Eukaryota</taxon>
        <taxon>Fungi</taxon>
        <taxon>Dikarya</taxon>
        <taxon>Ascomycota</taxon>
        <taxon>Pezizomycotina</taxon>
        <taxon>Eurotiomycetes</taxon>
        <taxon>Eurotiomycetidae</taxon>
        <taxon>Eurotiales</taxon>
        <taxon>Aspergillaceae</taxon>
        <taxon>Aspergillus</taxon>
        <taxon>Aspergillus subgen. Circumdati</taxon>
    </lineage>
</organism>
<dbReference type="VEuPathDB" id="FungiDB:BO71DRAFT_454866"/>
<feature type="domain" description="DUF3638" evidence="9">
    <location>
        <begin position="2036"/>
        <end position="2259"/>
    </location>
</feature>
<dbReference type="Proteomes" id="UP000247810">
    <property type="component" value="Unassembled WGS sequence"/>
</dbReference>
<evidence type="ECO:0000256" key="3">
    <source>
        <dbReference type="ARBA" id="ARBA00022670"/>
    </source>
</evidence>
<evidence type="ECO:0000313" key="13">
    <source>
        <dbReference type="Proteomes" id="UP000247810"/>
    </source>
</evidence>
<name>A0A319E0V7_9EURO</name>
<evidence type="ECO:0000256" key="5">
    <source>
        <dbReference type="ARBA" id="ARBA00022801"/>
    </source>
</evidence>
<dbReference type="InterPro" id="IPR051346">
    <property type="entry name" value="OTU_Deubiquitinase"/>
</dbReference>
<dbReference type="InterPro" id="IPR046541">
    <property type="entry name" value="DUF6606"/>
</dbReference>
<dbReference type="PANTHER" id="PTHR13367">
    <property type="entry name" value="UBIQUITIN THIOESTERASE"/>
    <property type="match status" value="1"/>
</dbReference>